<sequence>MDNSRSFQAHALREVVQKQVSLRVTRACSTSYIGGCHLPKTFSQDLPKLLCQRSSYISHVMPRDPKLSENVDKVHASKNKDKGAKRFRPGNEVYINHEGFARGEPYNVVKSTPDKGGCKYKVQSPRTRRIREVRERYVAKFRRNEKVYIEHEGFVRGEPYKVIKSTSEKDEWHYLVESPRSGRLVEVRGKYMVWSIQSDLGP</sequence>
<evidence type="ECO:0000313" key="1">
    <source>
        <dbReference type="EMBL" id="KAK8244406.1"/>
    </source>
</evidence>
<evidence type="ECO:0000313" key="2">
    <source>
        <dbReference type="Proteomes" id="UP001492380"/>
    </source>
</evidence>
<name>A0ABR1Z0C8_9PEZI</name>
<dbReference type="EMBL" id="JBBWRZ010000002">
    <property type="protein sequence ID" value="KAK8244406.1"/>
    <property type="molecule type" value="Genomic_DNA"/>
</dbReference>
<protein>
    <recommendedName>
        <fullName evidence="3">Transposase</fullName>
    </recommendedName>
</protein>
<reference evidence="1 2" key="1">
    <citation type="submission" date="2024-04" db="EMBL/GenBank/DDBJ databases">
        <title>Phyllosticta paracitricarpa is synonymous to the EU quarantine fungus P. citricarpa based on phylogenomic analyses.</title>
        <authorList>
            <consortium name="Lawrence Berkeley National Laboratory"/>
            <person name="Van Ingen-Buijs V.A."/>
            <person name="Van Westerhoven A.C."/>
            <person name="Haridas S."/>
            <person name="Skiadas P."/>
            <person name="Martin F."/>
            <person name="Groenewald J.Z."/>
            <person name="Crous P.W."/>
            <person name="Seidl M.F."/>
        </authorList>
    </citation>
    <scope>NUCLEOTIDE SEQUENCE [LARGE SCALE GENOMIC DNA]</scope>
    <source>
        <strain evidence="1 2">CBS 123374</strain>
    </source>
</reference>
<keyword evidence="2" id="KW-1185">Reference proteome</keyword>
<organism evidence="1 2">
    <name type="scientific">Phyllosticta capitalensis</name>
    <dbReference type="NCBI Taxonomy" id="121624"/>
    <lineage>
        <taxon>Eukaryota</taxon>
        <taxon>Fungi</taxon>
        <taxon>Dikarya</taxon>
        <taxon>Ascomycota</taxon>
        <taxon>Pezizomycotina</taxon>
        <taxon>Dothideomycetes</taxon>
        <taxon>Dothideomycetes incertae sedis</taxon>
        <taxon>Botryosphaeriales</taxon>
        <taxon>Phyllostictaceae</taxon>
        <taxon>Phyllosticta</taxon>
    </lineage>
</organism>
<proteinExistence type="predicted"/>
<accession>A0ABR1Z0C8</accession>
<dbReference type="Proteomes" id="UP001492380">
    <property type="component" value="Unassembled WGS sequence"/>
</dbReference>
<comment type="caution">
    <text evidence="1">The sequence shown here is derived from an EMBL/GenBank/DDBJ whole genome shotgun (WGS) entry which is preliminary data.</text>
</comment>
<evidence type="ECO:0008006" key="3">
    <source>
        <dbReference type="Google" id="ProtNLM"/>
    </source>
</evidence>
<gene>
    <name evidence="1" type="ORF">HDK90DRAFT_155047</name>
</gene>